<dbReference type="SUPFAM" id="SSF53850">
    <property type="entry name" value="Periplasmic binding protein-like II"/>
    <property type="match status" value="1"/>
</dbReference>
<dbReference type="AlphaFoldDB" id="A0AA41UNF4"/>
<protein>
    <recommendedName>
        <fullName evidence="10">Thiamine pyrimidine synthase</fullName>
    </recommendedName>
</protein>
<evidence type="ECO:0000256" key="8">
    <source>
        <dbReference type="ARBA" id="ARBA00022977"/>
    </source>
</evidence>
<evidence type="ECO:0000256" key="11">
    <source>
        <dbReference type="ARBA" id="ARBA00048179"/>
    </source>
</evidence>
<keyword evidence="9" id="KW-0408">Iron</keyword>
<dbReference type="GO" id="GO:0016740">
    <property type="term" value="F:transferase activity"/>
    <property type="evidence" value="ECO:0007669"/>
    <property type="project" value="UniProtKB-KW"/>
</dbReference>
<accession>A0AA41UNF4</accession>
<keyword evidence="14" id="KW-1185">Reference proteome</keyword>
<comment type="pathway">
    <text evidence="2">Cofactor biosynthesis; thiamine diphosphate biosynthesis.</text>
</comment>
<dbReference type="GO" id="GO:0009228">
    <property type="term" value="P:thiamine biosynthetic process"/>
    <property type="evidence" value="ECO:0007669"/>
    <property type="project" value="UniProtKB-KW"/>
</dbReference>
<dbReference type="GO" id="GO:0046872">
    <property type="term" value="F:metal ion binding"/>
    <property type="evidence" value="ECO:0007669"/>
    <property type="project" value="UniProtKB-KW"/>
</dbReference>
<evidence type="ECO:0000256" key="3">
    <source>
        <dbReference type="ARBA" id="ARBA00009406"/>
    </source>
</evidence>
<dbReference type="RefSeq" id="WP_246902805.1">
    <property type="nucleotide sequence ID" value="NZ_JALJRB010000002.1"/>
</dbReference>
<reference evidence="13" key="1">
    <citation type="submission" date="2022-04" db="EMBL/GenBank/DDBJ databases">
        <title>Desulfatitalea alkaliphila sp. nov., a novel anaerobic sulfate-reducing bacterium isolated from terrestrial mud volcano, Taman Peninsula, Russia.</title>
        <authorList>
            <person name="Khomyakova M.A."/>
            <person name="Merkel A.Y."/>
            <person name="Slobodkin A.I."/>
        </authorList>
    </citation>
    <scope>NUCLEOTIDE SEQUENCE</scope>
    <source>
        <strain evidence="13">M08but</strain>
    </source>
</reference>
<comment type="subunit">
    <text evidence="4">Homodimer.</text>
</comment>
<dbReference type="PANTHER" id="PTHR31528">
    <property type="entry name" value="4-AMINO-5-HYDROXYMETHYL-2-METHYLPYRIMIDINE PHOSPHATE SYNTHASE THI11-RELATED"/>
    <property type="match status" value="1"/>
</dbReference>
<evidence type="ECO:0000256" key="7">
    <source>
        <dbReference type="ARBA" id="ARBA00022898"/>
    </source>
</evidence>
<comment type="catalytic activity">
    <reaction evidence="11">
        <text>N(6)-(pyridoxal phosphate)-L-lysyl-[4-amino-5-hydroxymethyl-2-methylpyrimidine phosphate synthase] + L-histidyl-[4-amino-5-hydroxymethyl-2-methylpyrimidine phosphate synthase] + 2 Fe(3+) + 4 H2O = L-lysyl-[4-amino-5-hydroxymethyl-2-methylpyrimidine phosphate synthase] + (2S)-2-amino-5-hydroxy-4-oxopentanoyl-[4-amino-5-hydroxymethyl-2-methylpyrimidine phosphate synthase] + 4-amino-2-methyl-5-(phosphooxymethyl)pyrimidine + 3-oxopropanoate + 2 Fe(2+) + 2 H(+)</text>
        <dbReference type="Rhea" id="RHEA:65756"/>
        <dbReference type="Rhea" id="RHEA-COMP:16892"/>
        <dbReference type="Rhea" id="RHEA-COMP:16893"/>
        <dbReference type="Rhea" id="RHEA-COMP:16894"/>
        <dbReference type="Rhea" id="RHEA-COMP:16895"/>
        <dbReference type="ChEBI" id="CHEBI:15377"/>
        <dbReference type="ChEBI" id="CHEBI:15378"/>
        <dbReference type="ChEBI" id="CHEBI:29033"/>
        <dbReference type="ChEBI" id="CHEBI:29034"/>
        <dbReference type="ChEBI" id="CHEBI:29969"/>
        <dbReference type="ChEBI" id="CHEBI:29979"/>
        <dbReference type="ChEBI" id="CHEBI:33190"/>
        <dbReference type="ChEBI" id="CHEBI:58354"/>
        <dbReference type="ChEBI" id="CHEBI:143915"/>
        <dbReference type="ChEBI" id="CHEBI:157692"/>
    </reaction>
    <physiologicalReaction direction="left-to-right" evidence="11">
        <dbReference type="Rhea" id="RHEA:65757"/>
    </physiologicalReaction>
</comment>
<evidence type="ECO:0000259" key="12">
    <source>
        <dbReference type="Pfam" id="PF09084"/>
    </source>
</evidence>
<dbReference type="Gene3D" id="3.40.190.10">
    <property type="entry name" value="Periplasmic binding protein-like II"/>
    <property type="match status" value="2"/>
</dbReference>
<organism evidence="13 14">
    <name type="scientific">Desulfatitalea alkaliphila</name>
    <dbReference type="NCBI Taxonomy" id="2929485"/>
    <lineage>
        <taxon>Bacteria</taxon>
        <taxon>Pseudomonadati</taxon>
        <taxon>Thermodesulfobacteriota</taxon>
        <taxon>Desulfobacteria</taxon>
        <taxon>Desulfobacterales</taxon>
        <taxon>Desulfosarcinaceae</taxon>
        <taxon>Desulfatitalea</taxon>
    </lineage>
</organism>
<proteinExistence type="inferred from homology"/>
<gene>
    <name evidence="13" type="ORF">MRX98_02690</name>
</gene>
<dbReference type="InterPro" id="IPR015168">
    <property type="entry name" value="SsuA/THI5"/>
</dbReference>
<evidence type="ECO:0000256" key="6">
    <source>
        <dbReference type="ARBA" id="ARBA00022723"/>
    </source>
</evidence>
<dbReference type="EMBL" id="JALJRB010000002">
    <property type="protein sequence ID" value="MCJ8499468.1"/>
    <property type="molecule type" value="Genomic_DNA"/>
</dbReference>
<evidence type="ECO:0000256" key="5">
    <source>
        <dbReference type="ARBA" id="ARBA00022679"/>
    </source>
</evidence>
<comment type="similarity">
    <text evidence="3">Belongs to the NMT1/THI5 family.</text>
</comment>
<evidence type="ECO:0000256" key="4">
    <source>
        <dbReference type="ARBA" id="ARBA00011738"/>
    </source>
</evidence>
<evidence type="ECO:0000256" key="2">
    <source>
        <dbReference type="ARBA" id="ARBA00004948"/>
    </source>
</evidence>
<dbReference type="PANTHER" id="PTHR31528:SF1">
    <property type="entry name" value="4-AMINO-5-HYDROXYMETHYL-2-METHYLPYRIMIDINE PHOSPHATE SYNTHASE THI11-RELATED"/>
    <property type="match status" value="1"/>
</dbReference>
<sequence length="325" mass="35838">MVLVALLGGMLCILGQGVSVGRAEALKAFDFLPQWSPQAQFAGYYVAAAKGFYAQRGLAVTVLRGGPERPSGAQLAAGMVDFGTLFLTEGLVLRDQGIPLVNVGQLVQRSALMLVARTESGIRTPDDLAGRRVSVWDSFQVQPRAFFRRHGLAVRVVPQGYTVNLFLMGGVDAASAMWYNEYFTIRNAGIDAEELVTFFLADYGLNFPEDGIYCREETLRRDPAGVRAFVQASLDGWRYALAHPEEALEIVMAQVEAANLPTNRGHQRWMLARMADIIRPPGHDRPMGVLVESDFRLVTEALHQSGMLQTLPGYLEFHDPRPANR</sequence>
<keyword evidence="6" id="KW-0479">Metal-binding</keyword>
<dbReference type="Pfam" id="PF09084">
    <property type="entry name" value="NMT1"/>
    <property type="match status" value="1"/>
</dbReference>
<evidence type="ECO:0000256" key="1">
    <source>
        <dbReference type="ARBA" id="ARBA00003469"/>
    </source>
</evidence>
<comment type="function">
    <text evidence="1">Responsible for the formation of the pyrimidine heterocycle in the thiamine biosynthesis pathway. Catalyzes the formation of hydroxymethylpyrimidine phosphate (HMP-P) from histidine and pyridoxal phosphate (PLP). The protein uses PLP and the active site histidine to form HMP-P, generating an inactive enzyme. The enzyme can only undergo a single turnover, which suggests it is a suicide enzyme.</text>
</comment>
<name>A0AA41UNF4_9BACT</name>
<feature type="domain" description="SsuA/THI5-like" evidence="12">
    <location>
        <begin position="39"/>
        <end position="247"/>
    </location>
</feature>
<dbReference type="Proteomes" id="UP001165427">
    <property type="component" value="Unassembled WGS sequence"/>
</dbReference>
<keyword evidence="5" id="KW-0808">Transferase</keyword>
<keyword evidence="7" id="KW-0663">Pyridoxal phosphate</keyword>
<keyword evidence="8" id="KW-0784">Thiamine biosynthesis</keyword>
<dbReference type="InterPro" id="IPR027939">
    <property type="entry name" value="NMT1/THI5"/>
</dbReference>
<evidence type="ECO:0000256" key="10">
    <source>
        <dbReference type="ARBA" id="ARBA00033171"/>
    </source>
</evidence>
<comment type="caution">
    <text evidence="13">The sequence shown here is derived from an EMBL/GenBank/DDBJ whole genome shotgun (WGS) entry which is preliminary data.</text>
</comment>
<evidence type="ECO:0000256" key="9">
    <source>
        <dbReference type="ARBA" id="ARBA00023004"/>
    </source>
</evidence>
<evidence type="ECO:0000313" key="14">
    <source>
        <dbReference type="Proteomes" id="UP001165427"/>
    </source>
</evidence>
<evidence type="ECO:0000313" key="13">
    <source>
        <dbReference type="EMBL" id="MCJ8499468.1"/>
    </source>
</evidence>